<comment type="cofactor">
    <cofactor evidence="1">
        <name>pyridoxal 5'-phosphate</name>
        <dbReference type="ChEBI" id="CHEBI:597326"/>
    </cofactor>
</comment>
<dbReference type="InterPro" id="IPR015421">
    <property type="entry name" value="PyrdxlP-dep_Trfase_major"/>
</dbReference>
<dbReference type="NCBIfam" id="TIGR01979">
    <property type="entry name" value="sufS"/>
    <property type="match status" value="1"/>
</dbReference>
<dbReference type="AlphaFoldDB" id="A0A3M7KWC8"/>
<dbReference type="PANTHER" id="PTHR43586">
    <property type="entry name" value="CYSTEINE DESULFURASE"/>
    <property type="match status" value="1"/>
</dbReference>
<evidence type="ECO:0000256" key="5">
    <source>
        <dbReference type="ARBA" id="ARBA00050776"/>
    </source>
</evidence>
<keyword evidence="4" id="KW-0663">Pyridoxal phosphate</keyword>
<sequence length="505" mass="54640">MKVHVYIRALATPPAPALLARAVEEGIAFVVRAAGPRRVAPVFPTAPPVRCSSRTPPAHVRFLGLAAFRRVLGRKQSGYAALLAWIDAEMDSPGLRSAAQLLQPSQQASGELWRRDFPILDQSVHGHRLVYLDNGATSQKPETVIRALDDYYRSYNSNVHRGVHALSARATAAYESAREKVAAFVGAASSREIVFTRNASEAINLVAQTWGTATLRPGDEILLSVAEHHSNLVPWQMVAQRTGAVLRHVPLTKDTEELDMAAFHDLLSPRTRLVALVHVSNMLGCIAPAAEICEAAHAVGARVLLDCCQSVPNMPVDVGRLGADWIVASAHKMYELLESMPPWMGGGEMIQDVFLDRSTYAAPPSRFEAGTPAIAEAIGLGAACDYLTTLGMHRVDAYERELGAHLHEQLQAVPGVRIYGPGPEEGVGRAALASFNVDGIHPTDISTILDQSGVAVRSGHMCTQPLHRELGISASVRAAPYLYNTKHEVDVFVEALKEAISFFTM</sequence>
<dbReference type="SUPFAM" id="SSF53383">
    <property type="entry name" value="PLP-dependent transferases"/>
    <property type="match status" value="1"/>
</dbReference>
<keyword evidence="3" id="KW-0808">Transferase</keyword>
<protein>
    <recommendedName>
        <fullName evidence="2">cysteine desulfurase</fullName>
        <ecNumber evidence="2">2.8.1.7</ecNumber>
    </recommendedName>
</protein>
<accession>A0A3M7KWC8</accession>
<evidence type="ECO:0000256" key="2">
    <source>
        <dbReference type="ARBA" id="ARBA00012239"/>
    </source>
</evidence>
<dbReference type="InterPro" id="IPR000192">
    <property type="entry name" value="Aminotrans_V_dom"/>
</dbReference>
<evidence type="ECO:0000256" key="3">
    <source>
        <dbReference type="ARBA" id="ARBA00022679"/>
    </source>
</evidence>
<feature type="domain" description="Aminotransferase class V" evidence="6">
    <location>
        <begin position="130"/>
        <end position="492"/>
    </location>
</feature>
<evidence type="ECO:0000259" key="6">
    <source>
        <dbReference type="Pfam" id="PF00266"/>
    </source>
</evidence>
<name>A0A3M7KWC8_AUXPR</name>
<dbReference type="GO" id="GO:0031071">
    <property type="term" value="F:cysteine desulfurase activity"/>
    <property type="evidence" value="ECO:0007669"/>
    <property type="project" value="UniProtKB-EC"/>
</dbReference>
<dbReference type="Gene3D" id="3.90.1150.10">
    <property type="entry name" value="Aspartate Aminotransferase, domain 1"/>
    <property type="match status" value="1"/>
</dbReference>
<organism evidence="7 8">
    <name type="scientific">Auxenochlorella protothecoides</name>
    <name type="common">Green microalga</name>
    <name type="synonym">Chlorella protothecoides</name>
    <dbReference type="NCBI Taxonomy" id="3075"/>
    <lineage>
        <taxon>Eukaryota</taxon>
        <taxon>Viridiplantae</taxon>
        <taxon>Chlorophyta</taxon>
        <taxon>core chlorophytes</taxon>
        <taxon>Trebouxiophyceae</taxon>
        <taxon>Chlorellales</taxon>
        <taxon>Chlorellaceae</taxon>
        <taxon>Auxenochlorella</taxon>
    </lineage>
</organism>
<evidence type="ECO:0000313" key="7">
    <source>
        <dbReference type="EMBL" id="RMZ53652.1"/>
    </source>
</evidence>
<dbReference type="EC" id="2.8.1.7" evidence="2"/>
<dbReference type="Pfam" id="PF00266">
    <property type="entry name" value="Aminotran_5"/>
    <property type="match status" value="1"/>
</dbReference>
<evidence type="ECO:0000313" key="8">
    <source>
        <dbReference type="Proteomes" id="UP000279271"/>
    </source>
</evidence>
<dbReference type="GO" id="GO:0006534">
    <property type="term" value="P:cysteine metabolic process"/>
    <property type="evidence" value="ECO:0007669"/>
    <property type="project" value="InterPro"/>
</dbReference>
<dbReference type="InterPro" id="IPR015424">
    <property type="entry name" value="PyrdxlP-dep_Trfase"/>
</dbReference>
<dbReference type="InterPro" id="IPR015422">
    <property type="entry name" value="PyrdxlP-dep_Trfase_small"/>
</dbReference>
<gene>
    <name evidence="7" type="ORF">APUTEX25_003186</name>
</gene>
<dbReference type="CDD" id="cd06453">
    <property type="entry name" value="SufS_like"/>
    <property type="match status" value="1"/>
</dbReference>
<dbReference type="GO" id="GO:0030170">
    <property type="term" value="F:pyridoxal phosphate binding"/>
    <property type="evidence" value="ECO:0007669"/>
    <property type="project" value="InterPro"/>
</dbReference>
<reference evidence="8" key="1">
    <citation type="journal article" date="2018" name="Algal Res.">
        <title>Characterization of plant carbon substrate utilization by Auxenochlorella protothecoides.</title>
        <authorList>
            <person name="Vogler B.W."/>
            <person name="Starkenburg S.R."/>
            <person name="Sudasinghe N."/>
            <person name="Schambach J.Y."/>
            <person name="Rollin J.A."/>
            <person name="Pattathil S."/>
            <person name="Barry A.N."/>
        </authorList>
    </citation>
    <scope>NUCLEOTIDE SEQUENCE [LARGE SCALE GENOMIC DNA]</scope>
    <source>
        <strain evidence="8">UTEX 25</strain>
    </source>
</reference>
<comment type="caution">
    <text evidence="7">The sequence shown here is derived from an EMBL/GenBank/DDBJ whole genome shotgun (WGS) entry which is preliminary data.</text>
</comment>
<evidence type="ECO:0000256" key="4">
    <source>
        <dbReference type="ARBA" id="ARBA00022898"/>
    </source>
</evidence>
<evidence type="ECO:0000256" key="1">
    <source>
        <dbReference type="ARBA" id="ARBA00001933"/>
    </source>
</evidence>
<dbReference type="Proteomes" id="UP000279271">
    <property type="component" value="Unassembled WGS sequence"/>
</dbReference>
<dbReference type="InterPro" id="IPR010970">
    <property type="entry name" value="Cys_dSase_SufS"/>
</dbReference>
<comment type="catalytic activity">
    <reaction evidence="5">
        <text>(sulfur carrier)-H + L-cysteine = (sulfur carrier)-SH + L-alanine</text>
        <dbReference type="Rhea" id="RHEA:43892"/>
        <dbReference type="Rhea" id="RHEA-COMP:14737"/>
        <dbReference type="Rhea" id="RHEA-COMP:14739"/>
        <dbReference type="ChEBI" id="CHEBI:29917"/>
        <dbReference type="ChEBI" id="CHEBI:35235"/>
        <dbReference type="ChEBI" id="CHEBI:57972"/>
        <dbReference type="ChEBI" id="CHEBI:64428"/>
        <dbReference type="EC" id="2.8.1.7"/>
    </reaction>
</comment>
<dbReference type="Gene3D" id="3.40.640.10">
    <property type="entry name" value="Type I PLP-dependent aspartate aminotransferase-like (Major domain)"/>
    <property type="match status" value="1"/>
</dbReference>
<dbReference type="EMBL" id="QOKY01000196">
    <property type="protein sequence ID" value="RMZ53652.1"/>
    <property type="molecule type" value="Genomic_DNA"/>
</dbReference>
<proteinExistence type="predicted"/>
<dbReference type="PANTHER" id="PTHR43586:SF8">
    <property type="entry name" value="CYSTEINE DESULFURASE 1, CHLOROPLASTIC"/>
    <property type="match status" value="1"/>
</dbReference>